<dbReference type="GO" id="GO:0008233">
    <property type="term" value="F:peptidase activity"/>
    <property type="evidence" value="ECO:0007669"/>
    <property type="project" value="InterPro"/>
</dbReference>
<organism evidence="3 4">
    <name type="scientific">Stieleria neptunia</name>
    <dbReference type="NCBI Taxonomy" id="2527979"/>
    <lineage>
        <taxon>Bacteria</taxon>
        <taxon>Pseudomonadati</taxon>
        <taxon>Planctomycetota</taxon>
        <taxon>Planctomycetia</taxon>
        <taxon>Pirellulales</taxon>
        <taxon>Pirellulaceae</taxon>
        <taxon>Stieleria</taxon>
    </lineage>
</organism>
<dbReference type="RefSeq" id="WP_145388202.1">
    <property type="nucleotide sequence ID" value="NZ_CP037423.1"/>
</dbReference>
<evidence type="ECO:0000313" key="3">
    <source>
        <dbReference type="EMBL" id="QDV43844.1"/>
    </source>
</evidence>
<accession>A0A518HSQ8</accession>
<dbReference type="PANTHER" id="PTHR41775">
    <property type="entry name" value="SECRETED PROTEIN-RELATED"/>
    <property type="match status" value="1"/>
</dbReference>
<dbReference type="PANTHER" id="PTHR41775:SF1">
    <property type="entry name" value="PEPTIDASE M6-LIKE DOMAIN-CONTAINING PROTEIN"/>
    <property type="match status" value="1"/>
</dbReference>
<dbReference type="InterPro" id="IPR008757">
    <property type="entry name" value="Peptidase_M6-like_domain"/>
</dbReference>
<dbReference type="Proteomes" id="UP000319004">
    <property type="component" value="Chromosome"/>
</dbReference>
<evidence type="ECO:0000259" key="2">
    <source>
        <dbReference type="Pfam" id="PF05547"/>
    </source>
</evidence>
<dbReference type="Pfam" id="PF05547">
    <property type="entry name" value="Peptidase_M6"/>
    <property type="match status" value="1"/>
</dbReference>
<evidence type="ECO:0000256" key="1">
    <source>
        <dbReference type="SAM" id="MobiDB-lite"/>
    </source>
</evidence>
<dbReference type="AlphaFoldDB" id="A0A518HSQ8"/>
<feature type="domain" description="Peptidase M6-like" evidence="2">
    <location>
        <begin position="186"/>
        <end position="394"/>
    </location>
</feature>
<dbReference type="SUPFAM" id="SSF55486">
    <property type="entry name" value="Metalloproteases ('zincins'), catalytic domain"/>
    <property type="match status" value="1"/>
</dbReference>
<dbReference type="EC" id="3.4.24.-" evidence="3"/>
<feature type="compositionally biased region" description="Basic and acidic residues" evidence="1">
    <location>
        <begin position="667"/>
        <end position="684"/>
    </location>
</feature>
<keyword evidence="4" id="KW-1185">Reference proteome</keyword>
<feature type="region of interest" description="Disordered" evidence="1">
    <location>
        <begin position="655"/>
        <end position="698"/>
    </location>
</feature>
<reference evidence="3 4" key="1">
    <citation type="submission" date="2019-03" db="EMBL/GenBank/DDBJ databases">
        <title>Deep-cultivation of Planctomycetes and their phenomic and genomic characterization uncovers novel biology.</title>
        <authorList>
            <person name="Wiegand S."/>
            <person name="Jogler M."/>
            <person name="Boedeker C."/>
            <person name="Pinto D."/>
            <person name="Vollmers J."/>
            <person name="Rivas-Marin E."/>
            <person name="Kohn T."/>
            <person name="Peeters S.H."/>
            <person name="Heuer A."/>
            <person name="Rast P."/>
            <person name="Oberbeckmann S."/>
            <person name="Bunk B."/>
            <person name="Jeske O."/>
            <person name="Meyerdierks A."/>
            <person name="Storesund J.E."/>
            <person name="Kallscheuer N."/>
            <person name="Luecker S."/>
            <person name="Lage O.M."/>
            <person name="Pohl T."/>
            <person name="Merkel B.J."/>
            <person name="Hornburger P."/>
            <person name="Mueller R.-W."/>
            <person name="Bruemmer F."/>
            <person name="Labrenz M."/>
            <person name="Spormann A.M."/>
            <person name="Op den Camp H."/>
            <person name="Overmann J."/>
            <person name="Amann R."/>
            <person name="Jetten M.S.M."/>
            <person name="Mascher T."/>
            <person name="Medema M.H."/>
            <person name="Devos D.P."/>
            <person name="Kaster A.-K."/>
            <person name="Ovreas L."/>
            <person name="Rohde M."/>
            <person name="Galperin M.Y."/>
            <person name="Jogler C."/>
        </authorList>
    </citation>
    <scope>NUCLEOTIDE SEQUENCE [LARGE SCALE GENOMIC DNA]</scope>
    <source>
        <strain evidence="3 4">Enr13</strain>
    </source>
</reference>
<sequence>MWLRQIGCAFIVLCIATEQSAMGNLASPFPVEVTQPSGETIQLYIRGNEKLNWYESVPEARNIQRGGVLSPADAALAATPGYTVMKDANGRYVYAQLDANSNWTPTDVAVGSEVPQDLTRRLIPPPENVQRMIRSRLPEQNIPSRAAAPLGTVKNLVVLLRFADHANRNLPSKADYDQLFNAQSPVPNLAPTGSVKMFYQENSYGKLNLESTVVDWVTLPKTESYYANGQSGLSSRIWEALRDGLDIVRASGSVDFAEFDNENGGAGDGWIDAITFVHSGYAAEFGGVAGGADMEDRIWSHRWTMTPWTDPASGVKVSNYNINPGIWGTSGTAIGRIGVICHELGHFFGLPDLYDYSGKGEGCGSWCLMANSWGFDGSQFRPPHMSAWCKIFLSWNSAQVLSTPDTYEIEPTALPGANIYRINYPSGSLSEYLLIENRQAVGRYEGAIPAGTGGQGGLAIWHIDDSVPENDQPGYPGSPGYPAEHYKVGLIQADGLWELEKGLNRGNANDVFRQGHNDSLTSATNPKSDSFAGVQLPPIKNISASSSEMSFQYGDDPIVVNDTLLAGVVNVEVPTSHSVNFSSDGKAATILIDRLYSYSYGDAAEVKHATFVLPLKDASDDATVTIQVRGYYSTDDGSVGRAILSASGKTAIIDPKTNTASQGSRAADADAKAAKRETRGATAEKRRRGNNPKPSGVTGNDFFYELSTKVVVEEKLPITIVLQTERLTKDSIGAYLVVDSIDVEIKP</sequence>
<keyword evidence="3" id="KW-0378">Hydrolase</keyword>
<gene>
    <name evidence="3" type="primary">ina</name>
    <name evidence="3" type="ORF">Enr13x_37040</name>
</gene>
<evidence type="ECO:0000313" key="4">
    <source>
        <dbReference type="Proteomes" id="UP000319004"/>
    </source>
</evidence>
<dbReference type="OrthoDB" id="278121at2"/>
<dbReference type="EMBL" id="CP037423">
    <property type="protein sequence ID" value="QDV43844.1"/>
    <property type="molecule type" value="Genomic_DNA"/>
</dbReference>
<protein>
    <submittedName>
        <fullName evidence="3">Immune inhibitor A</fullName>
        <ecNumber evidence="3">3.4.24.-</ecNumber>
    </submittedName>
</protein>
<dbReference type="KEGG" id="snep:Enr13x_37040"/>
<name>A0A518HSQ8_9BACT</name>
<dbReference type="GO" id="GO:0006508">
    <property type="term" value="P:proteolysis"/>
    <property type="evidence" value="ECO:0007669"/>
    <property type="project" value="InterPro"/>
</dbReference>
<proteinExistence type="predicted"/>
<dbReference type="NCBIfam" id="TIGR03296">
    <property type="entry name" value="M6dom_TIGR03296"/>
    <property type="match status" value="1"/>
</dbReference>